<evidence type="ECO:0000313" key="4">
    <source>
        <dbReference type="Proteomes" id="UP000782312"/>
    </source>
</evidence>
<evidence type="ECO:0000256" key="1">
    <source>
        <dbReference type="SAM" id="MobiDB-lite"/>
    </source>
</evidence>
<reference evidence="3" key="1">
    <citation type="submission" date="2020-07" db="EMBL/GenBank/DDBJ databases">
        <title>Huge and variable diversity of episymbiotic CPR bacteria and DPANN archaea in groundwater ecosystems.</title>
        <authorList>
            <person name="He C.Y."/>
            <person name="Keren R."/>
            <person name="Whittaker M."/>
            <person name="Farag I.F."/>
            <person name="Doudna J."/>
            <person name="Cate J.H.D."/>
            <person name="Banfield J.F."/>
        </authorList>
    </citation>
    <scope>NUCLEOTIDE SEQUENCE</scope>
    <source>
        <strain evidence="3">NC_groundwater_763_Ag_S-0.2um_68_21</strain>
    </source>
</reference>
<comment type="caution">
    <text evidence="3">The sequence shown here is derived from an EMBL/GenBank/DDBJ whole genome shotgun (WGS) entry which is preliminary data.</text>
</comment>
<dbReference type="AlphaFoldDB" id="A0A932HWQ4"/>
<dbReference type="SUPFAM" id="SSF55729">
    <property type="entry name" value="Acyl-CoA N-acyltransferases (Nat)"/>
    <property type="match status" value="1"/>
</dbReference>
<gene>
    <name evidence="3" type="ORF">HYZ11_05860</name>
</gene>
<dbReference type="Proteomes" id="UP000782312">
    <property type="component" value="Unassembled WGS sequence"/>
</dbReference>
<protein>
    <submittedName>
        <fullName evidence="3">GNAT family N-acetyltransferase</fullName>
    </submittedName>
</protein>
<evidence type="ECO:0000259" key="2">
    <source>
        <dbReference type="Pfam" id="PF13480"/>
    </source>
</evidence>
<feature type="region of interest" description="Disordered" evidence="1">
    <location>
        <begin position="1"/>
        <end position="20"/>
    </location>
</feature>
<sequence length="351" mass="38836">MTMASCCPTAPPGARRSGPGRLEVRAHASPEAFTRLTGEWRALLAGGPSHPFYDPAWHLCWWKHLGSGTLHVCEVRRPDGGLAAAAPFVVNGDGLLRLTGGEDLSDYLDIAAAPGAHAEAWAALLAHLRGPEAPEWKELLVRGLPAASPTLKALTAPDAPGRGRAEQEEVCPVVPLPGSWEDYVGMLDARDERELRRKLRRAHMQPLEFRRTLSEDQLEADLDEFIRLHALSHPEKSGFWNEARGAFFREMAHEMLRLGWLDLSFLSVEGHTAAANFSLDYDDRIYLYNSGYDPNERQLSAGLVLLAHNIEEAINAGRAAFDMLRGDEPYKYTFGALDQPIFRVRLSRDAG</sequence>
<dbReference type="InterPro" id="IPR038740">
    <property type="entry name" value="BioF2-like_GNAT_dom"/>
</dbReference>
<dbReference type="EMBL" id="JACPUR010000015">
    <property type="protein sequence ID" value="MBI3127109.1"/>
    <property type="molecule type" value="Genomic_DNA"/>
</dbReference>
<dbReference type="InterPro" id="IPR016181">
    <property type="entry name" value="Acyl_CoA_acyltransferase"/>
</dbReference>
<accession>A0A932HWQ4</accession>
<dbReference type="Pfam" id="PF13480">
    <property type="entry name" value="Acetyltransf_6"/>
    <property type="match status" value="1"/>
</dbReference>
<feature type="domain" description="BioF2-like acetyltransferase" evidence="2">
    <location>
        <begin position="193"/>
        <end position="331"/>
    </location>
</feature>
<dbReference type="Gene3D" id="3.40.630.30">
    <property type="match status" value="1"/>
</dbReference>
<proteinExistence type="predicted"/>
<evidence type="ECO:0000313" key="3">
    <source>
        <dbReference type="EMBL" id="MBI3127109.1"/>
    </source>
</evidence>
<name>A0A932HWQ4_UNCTE</name>
<organism evidence="3 4">
    <name type="scientific">Tectimicrobiota bacterium</name>
    <dbReference type="NCBI Taxonomy" id="2528274"/>
    <lineage>
        <taxon>Bacteria</taxon>
        <taxon>Pseudomonadati</taxon>
        <taxon>Nitrospinota/Tectimicrobiota group</taxon>
        <taxon>Candidatus Tectimicrobiota</taxon>
    </lineage>
</organism>